<dbReference type="Pfam" id="PF10728">
    <property type="entry name" value="DUF2520"/>
    <property type="match status" value="1"/>
</dbReference>
<evidence type="ECO:0000313" key="4">
    <source>
        <dbReference type="Proteomes" id="UP000286063"/>
    </source>
</evidence>
<dbReference type="Gene3D" id="1.10.1040.20">
    <property type="entry name" value="ProC-like, C-terminal domain"/>
    <property type="match status" value="1"/>
</dbReference>
<dbReference type="OrthoDB" id="9810755at2"/>
<dbReference type="InterPro" id="IPR036291">
    <property type="entry name" value="NAD(P)-bd_dom_sf"/>
</dbReference>
<reference evidence="3 4" key="1">
    <citation type="submission" date="2018-08" db="EMBL/GenBank/DDBJ databases">
        <title>A genome reference for cultivated species of the human gut microbiota.</title>
        <authorList>
            <person name="Zou Y."/>
            <person name="Xue W."/>
            <person name="Luo G."/>
        </authorList>
    </citation>
    <scope>NUCLEOTIDE SEQUENCE [LARGE SCALE GENOMIC DNA]</scope>
    <source>
        <strain evidence="3 4">OF02-7</strain>
    </source>
</reference>
<dbReference type="AlphaFoldDB" id="A0A413ISX6"/>
<dbReference type="PANTHER" id="PTHR40459">
    <property type="entry name" value="CONSERVED HYPOTHETICAL ALANINE AND LEUCINE RICH PROTEIN"/>
    <property type="match status" value="1"/>
</dbReference>
<dbReference type="PANTHER" id="PTHR40459:SF1">
    <property type="entry name" value="CONSERVED HYPOTHETICAL ALANINE AND LEUCINE RICH PROTEIN"/>
    <property type="match status" value="1"/>
</dbReference>
<dbReference type="Gene3D" id="3.40.50.720">
    <property type="entry name" value="NAD(P)-binding Rossmann-like Domain"/>
    <property type="match status" value="1"/>
</dbReference>
<evidence type="ECO:0000259" key="2">
    <source>
        <dbReference type="Pfam" id="PF10728"/>
    </source>
</evidence>
<dbReference type="SUPFAM" id="SSF51735">
    <property type="entry name" value="NAD(P)-binding Rossmann-fold domains"/>
    <property type="match status" value="1"/>
</dbReference>
<dbReference type="InterPro" id="IPR018931">
    <property type="entry name" value="DUF2520"/>
</dbReference>
<comment type="caution">
    <text evidence="3">The sequence shown here is derived from an EMBL/GenBank/DDBJ whole genome shotgun (WGS) entry which is preliminary data.</text>
</comment>
<feature type="domain" description="Pyrroline-5-carboxylate reductase catalytic N-terminal" evidence="1">
    <location>
        <begin position="6"/>
        <end position="87"/>
    </location>
</feature>
<proteinExistence type="predicted"/>
<feature type="domain" description="DUF2520" evidence="2">
    <location>
        <begin position="129"/>
        <end position="252"/>
    </location>
</feature>
<dbReference type="InterPro" id="IPR008927">
    <property type="entry name" value="6-PGluconate_DH-like_C_sf"/>
</dbReference>
<sequence length="279" mass="31446">MEQQDKIILIGAGNVAHHLGGALLKAGENLCQIYSRTLDTARQLGMRTGISYTAELNEIYPDGDIYIFCVSDDVLPSIIKAIRVSNNALLLHTSGSQPMDVFKSYSQYYGVIYPIQTFSKKRELDFREIPLCVEGNTSSVKERIKKFAEKLSDKIYEIDSAQRKELHLAAVFACNFPNYLYQVAGKLLEDKGLSFAMLRPLIFETAHKVMLLNPEEAQTGPAKRGDESIMNMHKNMLKNDKDLLKIYTILSEGIKGTQDKEETGDQKISQDIIDMPTLW</sequence>
<name>A0A413ISX6_9BACT</name>
<dbReference type="EMBL" id="QSCR01000002">
    <property type="protein sequence ID" value="RGY20841.1"/>
    <property type="molecule type" value="Genomic_DNA"/>
</dbReference>
<evidence type="ECO:0000259" key="1">
    <source>
        <dbReference type="Pfam" id="PF03807"/>
    </source>
</evidence>
<evidence type="ECO:0000313" key="3">
    <source>
        <dbReference type="EMBL" id="RGY20841.1"/>
    </source>
</evidence>
<gene>
    <name evidence="3" type="ORF">DXA50_01905</name>
</gene>
<protein>
    <submittedName>
        <fullName evidence="3">DUF2520 domain-containing protein</fullName>
    </submittedName>
</protein>
<accession>A0A413ISX6</accession>
<dbReference type="Pfam" id="PF03807">
    <property type="entry name" value="F420_oxidored"/>
    <property type="match status" value="1"/>
</dbReference>
<organism evidence="3 4">
    <name type="scientific">Butyricimonas virosa</name>
    <dbReference type="NCBI Taxonomy" id="544645"/>
    <lineage>
        <taxon>Bacteria</taxon>
        <taxon>Pseudomonadati</taxon>
        <taxon>Bacteroidota</taxon>
        <taxon>Bacteroidia</taxon>
        <taxon>Bacteroidales</taxon>
        <taxon>Odoribacteraceae</taxon>
        <taxon>Butyricimonas</taxon>
    </lineage>
</organism>
<dbReference type="SUPFAM" id="SSF48179">
    <property type="entry name" value="6-phosphogluconate dehydrogenase C-terminal domain-like"/>
    <property type="match status" value="1"/>
</dbReference>
<dbReference type="RefSeq" id="WP_117721277.1">
    <property type="nucleotide sequence ID" value="NZ_CAJUBB010000019.1"/>
</dbReference>
<dbReference type="InterPro" id="IPR028939">
    <property type="entry name" value="P5C_Rdtase_cat_N"/>
</dbReference>
<dbReference type="InterPro" id="IPR037108">
    <property type="entry name" value="TM1727-like_C_sf"/>
</dbReference>
<dbReference type="Proteomes" id="UP000286063">
    <property type="component" value="Unassembled WGS sequence"/>
</dbReference>